<evidence type="ECO:0000256" key="3">
    <source>
        <dbReference type="ARBA" id="ARBA00022771"/>
    </source>
</evidence>
<dbReference type="Pfam" id="PF00096">
    <property type="entry name" value="zf-C2H2"/>
    <property type="match status" value="2"/>
</dbReference>
<evidence type="ECO:0000256" key="4">
    <source>
        <dbReference type="ARBA" id="ARBA00022833"/>
    </source>
</evidence>
<dbReference type="Gene3D" id="3.30.160.60">
    <property type="entry name" value="Classic Zinc Finger"/>
    <property type="match status" value="2"/>
</dbReference>
<dbReference type="InParanoid" id="K3WYD5"/>
<evidence type="ECO:0000256" key="5">
    <source>
        <dbReference type="PROSITE-ProRule" id="PRU00042"/>
    </source>
</evidence>
<dbReference type="InterPro" id="IPR050329">
    <property type="entry name" value="GLI_C2H2-zinc-finger"/>
</dbReference>
<dbReference type="GO" id="GO:0005634">
    <property type="term" value="C:nucleus"/>
    <property type="evidence" value="ECO:0007669"/>
    <property type="project" value="UniProtKB-ARBA"/>
</dbReference>
<evidence type="ECO:0000259" key="6">
    <source>
        <dbReference type="PROSITE" id="PS50157"/>
    </source>
</evidence>
<keyword evidence="2" id="KW-0677">Repeat</keyword>
<proteinExistence type="predicted"/>
<dbReference type="GO" id="GO:0000978">
    <property type="term" value="F:RNA polymerase II cis-regulatory region sequence-specific DNA binding"/>
    <property type="evidence" value="ECO:0007669"/>
    <property type="project" value="TreeGrafter"/>
</dbReference>
<organism evidence="7 8">
    <name type="scientific">Globisporangium ultimum (strain ATCC 200006 / CBS 805.95 / DAOM BR144)</name>
    <name type="common">Pythium ultimum</name>
    <dbReference type="NCBI Taxonomy" id="431595"/>
    <lineage>
        <taxon>Eukaryota</taxon>
        <taxon>Sar</taxon>
        <taxon>Stramenopiles</taxon>
        <taxon>Oomycota</taxon>
        <taxon>Peronosporomycetes</taxon>
        <taxon>Pythiales</taxon>
        <taxon>Pythiaceae</taxon>
        <taxon>Globisporangium</taxon>
    </lineage>
</organism>
<keyword evidence="8" id="KW-1185">Reference proteome</keyword>
<protein>
    <recommendedName>
        <fullName evidence="6">C2H2-type domain-containing protein</fullName>
    </recommendedName>
</protein>
<accession>K3WYD5</accession>
<keyword evidence="4" id="KW-0862">Zinc</keyword>
<evidence type="ECO:0000256" key="2">
    <source>
        <dbReference type="ARBA" id="ARBA00022737"/>
    </source>
</evidence>
<dbReference type="VEuPathDB" id="FungiDB:PYU1_G009966"/>
<dbReference type="SMART" id="SM00355">
    <property type="entry name" value="ZnF_C2H2"/>
    <property type="match status" value="2"/>
</dbReference>
<dbReference type="AlphaFoldDB" id="K3WYD5"/>
<dbReference type="GO" id="GO:0000981">
    <property type="term" value="F:DNA-binding transcription factor activity, RNA polymerase II-specific"/>
    <property type="evidence" value="ECO:0007669"/>
    <property type="project" value="TreeGrafter"/>
</dbReference>
<dbReference type="PROSITE" id="PS00028">
    <property type="entry name" value="ZINC_FINGER_C2H2_1"/>
    <property type="match status" value="1"/>
</dbReference>
<reference evidence="7" key="3">
    <citation type="submission" date="2015-02" db="UniProtKB">
        <authorList>
            <consortium name="EnsemblProtists"/>
        </authorList>
    </citation>
    <scope>IDENTIFICATION</scope>
    <source>
        <strain evidence="7">DAOM BR144</strain>
    </source>
</reference>
<dbReference type="eggNOG" id="KOG1721">
    <property type="taxonomic scope" value="Eukaryota"/>
</dbReference>
<evidence type="ECO:0000313" key="7">
    <source>
        <dbReference type="EnsemblProtists" id="PYU1_T009984"/>
    </source>
</evidence>
<sequence length="89" mass="10058">MVIGGRFHRKFMLYEHMKAHTGEQPPQCPIKSCGKRFTSGNLARHKRLHALYKMECSVAGCTRIFTSQEMLAKHQKVHAGSAVHSLLLP</sequence>
<keyword evidence="1" id="KW-0479">Metal-binding</keyword>
<dbReference type="Proteomes" id="UP000019132">
    <property type="component" value="Unassembled WGS sequence"/>
</dbReference>
<dbReference type="EnsemblProtists" id="PYU1_T009984">
    <property type="protein sequence ID" value="PYU1_T009984"/>
    <property type="gene ID" value="PYU1_G009966"/>
</dbReference>
<dbReference type="HOGENOM" id="CLU_2459689_0_0_1"/>
<reference evidence="8" key="2">
    <citation type="submission" date="2010-04" db="EMBL/GenBank/DDBJ databases">
        <authorList>
            <person name="Buell R."/>
            <person name="Hamilton J."/>
            <person name="Hostetler J."/>
        </authorList>
    </citation>
    <scope>NUCLEOTIDE SEQUENCE [LARGE SCALE GENOMIC DNA]</scope>
    <source>
        <strain evidence="8">DAOM:BR144</strain>
    </source>
</reference>
<keyword evidence="3 5" id="KW-0863">Zinc-finger</keyword>
<dbReference type="STRING" id="431595.K3WYD5"/>
<dbReference type="EMBL" id="GL376624">
    <property type="status" value="NOT_ANNOTATED_CDS"/>
    <property type="molecule type" value="Genomic_DNA"/>
</dbReference>
<dbReference type="PANTHER" id="PTHR19818">
    <property type="entry name" value="ZINC FINGER PROTEIN ZIC AND GLI"/>
    <property type="match status" value="1"/>
</dbReference>
<dbReference type="GO" id="GO:0008270">
    <property type="term" value="F:zinc ion binding"/>
    <property type="evidence" value="ECO:0007669"/>
    <property type="project" value="UniProtKB-KW"/>
</dbReference>
<evidence type="ECO:0000256" key="1">
    <source>
        <dbReference type="ARBA" id="ARBA00022723"/>
    </source>
</evidence>
<feature type="domain" description="C2H2-type" evidence="6">
    <location>
        <begin position="54"/>
        <end position="83"/>
    </location>
</feature>
<evidence type="ECO:0000313" key="8">
    <source>
        <dbReference type="Proteomes" id="UP000019132"/>
    </source>
</evidence>
<dbReference type="PANTHER" id="PTHR19818:SF139">
    <property type="entry name" value="PAIR-RULE PROTEIN ODD-PAIRED"/>
    <property type="match status" value="1"/>
</dbReference>
<dbReference type="PROSITE" id="PS50157">
    <property type="entry name" value="ZINC_FINGER_C2H2_2"/>
    <property type="match status" value="1"/>
</dbReference>
<dbReference type="InterPro" id="IPR013087">
    <property type="entry name" value="Znf_C2H2_type"/>
</dbReference>
<reference evidence="8" key="1">
    <citation type="journal article" date="2010" name="Genome Biol.">
        <title>Genome sequence of the necrotrophic plant pathogen Pythium ultimum reveals original pathogenicity mechanisms and effector repertoire.</title>
        <authorList>
            <person name="Levesque C.A."/>
            <person name="Brouwer H."/>
            <person name="Cano L."/>
            <person name="Hamilton J.P."/>
            <person name="Holt C."/>
            <person name="Huitema E."/>
            <person name="Raffaele S."/>
            <person name="Robideau G.P."/>
            <person name="Thines M."/>
            <person name="Win J."/>
            <person name="Zerillo M.M."/>
            <person name="Beakes G.W."/>
            <person name="Boore J.L."/>
            <person name="Busam D."/>
            <person name="Dumas B."/>
            <person name="Ferriera S."/>
            <person name="Fuerstenberg S.I."/>
            <person name="Gachon C.M."/>
            <person name="Gaulin E."/>
            <person name="Govers F."/>
            <person name="Grenville-Briggs L."/>
            <person name="Horner N."/>
            <person name="Hostetler J."/>
            <person name="Jiang R.H."/>
            <person name="Johnson J."/>
            <person name="Krajaejun T."/>
            <person name="Lin H."/>
            <person name="Meijer H.J."/>
            <person name="Moore B."/>
            <person name="Morris P."/>
            <person name="Phuntmart V."/>
            <person name="Puiu D."/>
            <person name="Shetty J."/>
            <person name="Stajich J.E."/>
            <person name="Tripathy S."/>
            <person name="Wawra S."/>
            <person name="van West P."/>
            <person name="Whitty B.R."/>
            <person name="Coutinho P.M."/>
            <person name="Henrissat B."/>
            <person name="Martin F."/>
            <person name="Thomas P.D."/>
            <person name="Tyler B.M."/>
            <person name="De Vries R.P."/>
            <person name="Kamoun S."/>
            <person name="Yandell M."/>
            <person name="Tisserat N."/>
            <person name="Buell C.R."/>
        </authorList>
    </citation>
    <scope>NUCLEOTIDE SEQUENCE</scope>
    <source>
        <strain evidence="8">DAOM:BR144</strain>
    </source>
</reference>
<dbReference type="GO" id="GO:0045944">
    <property type="term" value="P:positive regulation of transcription by RNA polymerase II"/>
    <property type="evidence" value="ECO:0007669"/>
    <property type="project" value="UniProtKB-ARBA"/>
</dbReference>
<dbReference type="InterPro" id="IPR036236">
    <property type="entry name" value="Znf_C2H2_sf"/>
</dbReference>
<dbReference type="SUPFAM" id="SSF57667">
    <property type="entry name" value="beta-beta-alpha zinc fingers"/>
    <property type="match status" value="2"/>
</dbReference>
<name>K3WYD5_GLOUD</name>